<evidence type="ECO:0000313" key="3">
    <source>
        <dbReference type="Proteomes" id="UP000660745"/>
    </source>
</evidence>
<keyword evidence="1" id="KW-0812">Transmembrane</keyword>
<dbReference type="Proteomes" id="UP000660745">
    <property type="component" value="Unassembled WGS sequence"/>
</dbReference>
<sequence>MGRGSFLAFAAPFLLPLLLFFPVCLLLGGILTGSLAWALVIGAAGTSALVGVLVVKHRRMIAGTVVRFSPRGVEMADTYGFVLRLDWPDVQRVDVVESRMASPRTISRPGGVRVRAGAMRSVGLVGWGEREVPARMPRWMRDHLARVPVDPHTGLQRLGIPLGVVDPLWERGRMGDWVRRHRPDLLA</sequence>
<accession>A0A918E1E4</accession>
<gene>
    <name evidence="2" type="ORF">GCM10012278_02370</name>
</gene>
<organism evidence="2 3">
    <name type="scientific">Nonomuraea glycinis</name>
    <dbReference type="NCBI Taxonomy" id="2047744"/>
    <lineage>
        <taxon>Bacteria</taxon>
        <taxon>Bacillati</taxon>
        <taxon>Actinomycetota</taxon>
        <taxon>Actinomycetes</taxon>
        <taxon>Streptosporangiales</taxon>
        <taxon>Streptosporangiaceae</taxon>
        <taxon>Nonomuraea</taxon>
    </lineage>
</organism>
<keyword evidence="1" id="KW-0472">Membrane</keyword>
<keyword evidence="3" id="KW-1185">Reference proteome</keyword>
<protein>
    <submittedName>
        <fullName evidence="2">Uncharacterized protein</fullName>
    </submittedName>
</protein>
<reference evidence="2" key="2">
    <citation type="submission" date="2020-09" db="EMBL/GenBank/DDBJ databases">
        <authorList>
            <person name="Sun Q."/>
            <person name="Zhou Y."/>
        </authorList>
    </citation>
    <scope>NUCLEOTIDE SEQUENCE</scope>
    <source>
        <strain evidence="2">CGMCC 4.7430</strain>
    </source>
</reference>
<feature type="transmembrane region" description="Helical" evidence="1">
    <location>
        <begin position="36"/>
        <end position="55"/>
    </location>
</feature>
<comment type="caution">
    <text evidence="2">The sequence shown here is derived from an EMBL/GenBank/DDBJ whole genome shotgun (WGS) entry which is preliminary data.</text>
</comment>
<dbReference type="EMBL" id="BMNK01000001">
    <property type="protein sequence ID" value="GGP00815.1"/>
    <property type="molecule type" value="Genomic_DNA"/>
</dbReference>
<evidence type="ECO:0000256" key="1">
    <source>
        <dbReference type="SAM" id="Phobius"/>
    </source>
</evidence>
<evidence type="ECO:0000313" key="2">
    <source>
        <dbReference type="EMBL" id="GGP00815.1"/>
    </source>
</evidence>
<reference evidence="2" key="1">
    <citation type="journal article" date="2014" name="Int. J. Syst. Evol. Microbiol.">
        <title>Complete genome sequence of Corynebacterium casei LMG S-19264T (=DSM 44701T), isolated from a smear-ripened cheese.</title>
        <authorList>
            <consortium name="US DOE Joint Genome Institute (JGI-PGF)"/>
            <person name="Walter F."/>
            <person name="Albersmeier A."/>
            <person name="Kalinowski J."/>
            <person name="Ruckert C."/>
        </authorList>
    </citation>
    <scope>NUCLEOTIDE SEQUENCE</scope>
    <source>
        <strain evidence="2">CGMCC 4.7430</strain>
    </source>
</reference>
<name>A0A918E1E4_9ACTN</name>
<dbReference type="AlphaFoldDB" id="A0A918E1E4"/>
<keyword evidence="1" id="KW-1133">Transmembrane helix</keyword>
<proteinExistence type="predicted"/>